<evidence type="ECO:0000313" key="2">
    <source>
        <dbReference type="Proteomes" id="UP001055811"/>
    </source>
</evidence>
<sequence>MIRPKLLRLYQIRTFLNPDPHSETHLIPFILTKSPTPNSICSRGISLSSQFQHEFATKEANEKSKKPLGAFFAEEVGLSKADIEDGEDEKGKLKKSLRKLEVDLSRYKTDSTSETKSFSGVFSKPLDTLFTEAVGLSKTGEESDIDDQESKKGVKNLSSLFTSTNQRGKTRTASKKVEESMELKKLSPDMAMFASYLHSKGYLTNANFLLNNKFDVSCFENNYGRNFLKFAAEKFAKDHRETYKWLSESDLKMVAQFGCPSLGRKNVFSAKAMRHSFGIQEETVCSKCALKESCKFVNQSVWKKGAKNVDLTVAMRVITLYALEAVPSELEVSDDVKNAVNRLLKEVIRLSEIES</sequence>
<reference evidence="1 2" key="2">
    <citation type="journal article" date="2022" name="Mol. Ecol. Resour.">
        <title>The genomes of chicory, endive, great burdock and yacon provide insights into Asteraceae paleo-polyploidization history and plant inulin production.</title>
        <authorList>
            <person name="Fan W."/>
            <person name="Wang S."/>
            <person name="Wang H."/>
            <person name="Wang A."/>
            <person name="Jiang F."/>
            <person name="Liu H."/>
            <person name="Zhao H."/>
            <person name="Xu D."/>
            <person name="Zhang Y."/>
        </authorList>
    </citation>
    <scope>NUCLEOTIDE SEQUENCE [LARGE SCALE GENOMIC DNA]</scope>
    <source>
        <strain evidence="2">cv. Punajuju</strain>
        <tissue evidence="1">Leaves</tissue>
    </source>
</reference>
<protein>
    <submittedName>
        <fullName evidence="1">Uncharacterized protein</fullName>
    </submittedName>
</protein>
<name>A0ACB9ADF3_CICIN</name>
<gene>
    <name evidence="1" type="ORF">L2E82_37419</name>
</gene>
<dbReference type="EMBL" id="CM042015">
    <property type="protein sequence ID" value="KAI3708254.1"/>
    <property type="molecule type" value="Genomic_DNA"/>
</dbReference>
<comment type="caution">
    <text evidence="1">The sequence shown here is derived from an EMBL/GenBank/DDBJ whole genome shotgun (WGS) entry which is preliminary data.</text>
</comment>
<keyword evidence="2" id="KW-1185">Reference proteome</keyword>
<organism evidence="1 2">
    <name type="scientific">Cichorium intybus</name>
    <name type="common">Chicory</name>
    <dbReference type="NCBI Taxonomy" id="13427"/>
    <lineage>
        <taxon>Eukaryota</taxon>
        <taxon>Viridiplantae</taxon>
        <taxon>Streptophyta</taxon>
        <taxon>Embryophyta</taxon>
        <taxon>Tracheophyta</taxon>
        <taxon>Spermatophyta</taxon>
        <taxon>Magnoliopsida</taxon>
        <taxon>eudicotyledons</taxon>
        <taxon>Gunneridae</taxon>
        <taxon>Pentapetalae</taxon>
        <taxon>asterids</taxon>
        <taxon>campanulids</taxon>
        <taxon>Asterales</taxon>
        <taxon>Asteraceae</taxon>
        <taxon>Cichorioideae</taxon>
        <taxon>Cichorieae</taxon>
        <taxon>Cichoriinae</taxon>
        <taxon>Cichorium</taxon>
    </lineage>
</organism>
<reference evidence="2" key="1">
    <citation type="journal article" date="2022" name="Mol. Ecol. Resour.">
        <title>The genomes of chicory, endive, great burdock and yacon provide insights into Asteraceae palaeo-polyploidization history and plant inulin production.</title>
        <authorList>
            <person name="Fan W."/>
            <person name="Wang S."/>
            <person name="Wang H."/>
            <person name="Wang A."/>
            <person name="Jiang F."/>
            <person name="Liu H."/>
            <person name="Zhao H."/>
            <person name="Xu D."/>
            <person name="Zhang Y."/>
        </authorList>
    </citation>
    <scope>NUCLEOTIDE SEQUENCE [LARGE SCALE GENOMIC DNA]</scope>
    <source>
        <strain evidence="2">cv. Punajuju</strain>
    </source>
</reference>
<dbReference type="Proteomes" id="UP001055811">
    <property type="component" value="Linkage Group LG07"/>
</dbReference>
<accession>A0ACB9ADF3</accession>
<evidence type="ECO:0000313" key="1">
    <source>
        <dbReference type="EMBL" id="KAI3708254.1"/>
    </source>
</evidence>
<proteinExistence type="predicted"/>